<dbReference type="EMBL" id="JBBXMP010000025">
    <property type="protein sequence ID" value="KAL0067490.1"/>
    <property type="molecule type" value="Genomic_DNA"/>
</dbReference>
<name>A0ABR3A1W4_9AGAR</name>
<protein>
    <submittedName>
        <fullName evidence="2">Uncharacterized protein</fullName>
    </submittedName>
</protein>
<organism evidence="2 3">
    <name type="scientific">Marasmius tenuissimus</name>
    <dbReference type="NCBI Taxonomy" id="585030"/>
    <lineage>
        <taxon>Eukaryota</taxon>
        <taxon>Fungi</taxon>
        <taxon>Dikarya</taxon>
        <taxon>Basidiomycota</taxon>
        <taxon>Agaricomycotina</taxon>
        <taxon>Agaricomycetes</taxon>
        <taxon>Agaricomycetidae</taxon>
        <taxon>Agaricales</taxon>
        <taxon>Marasmiineae</taxon>
        <taxon>Marasmiaceae</taxon>
        <taxon>Marasmius</taxon>
    </lineage>
</organism>
<dbReference type="Proteomes" id="UP001437256">
    <property type="component" value="Unassembled WGS sequence"/>
</dbReference>
<evidence type="ECO:0000256" key="1">
    <source>
        <dbReference type="SAM" id="MobiDB-lite"/>
    </source>
</evidence>
<evidence type="ECO:0000313" key="3">
    <source>
        <dbReference type="Proteomes" id="UP001437256"/>
    </source>
</evidence>
<proteinExistence type="predicted"/>
<accession>A0ABR3A1W4</accession>
<gene>
    <name evidence="2" type="ORF">AAF712_005480</name>
</gene>
<feature type="compositionally biased region" description="Pro residues" evidence="1">
    <location>
        <begin position="380"/>
        <end position="389"/>
    </location>
</feature>
<reference evidence="2 3" key="1">
    <citation type="submission" date="2024-05" db="EMBL/GenBank/DDBJ databases">
        <title>A draft genome resource for the thread blight pathogen Marasmius tenuissimus strain MS-2.</title>
        <authorList>
            <person name="Yulfo-Soto G.E."/>
            <person name="Baruah I.K."/>
            <person name="Amoako-Attah I."/>
            <person name="Bukari Y."/>
            <person name="Meinhardt L.W."/>
            <person name="Bailey B.A."/>
            <person name="Cohen S.P."/>
        </authorList>
    </citation>
    <scope>NUCLEOTIDE SEQUENCE [LARGE SCALE GENOMIC DNA]</scope>
    <source>
        <strain evidence="2 3">MS-2</strain>
    </source>
</reference>
<keyword evidence="3" id="KW-1185">Reference proteome</keyword>
<evidence type="ECO:0000313" key="2">
    <source>
        <dbReference type="EMBL" id="KAL0067490.1"/>
    </source>
</evidence>
<sequence>MAKHRMVSSLPSGCDPPLASRLRSLKNSERTWHTLASRARYRSRFIHTGALYEFQSGIFGQSKEDDQNRTTHIVFFDLVKMEAGDPHMHRIHSVEGLMVIDFTMDPSQDLFLVISLAPPSSDFLYDLHFRTLSDNKPHPQALLPTLNFLERPNAWSLLDGVVVAHISGNLTGLLIKEGPDGESALQVFHWRNGPQDRCQIRRKTGIDDFNFLSQDKVLIVRSAGVFEVYQLPSDFTQSAELLASYSFPPFGLSFNNFWYISLSSHAAPGYDPNSAESPAMDGHPKQPYICDPEDRLHCCCIYTHSHSSAHSFVFFFRSGTFLSPPSHWKEIGAGHAFPWNPTILTDDPDLQSFYDSTPPSSVATSASTSTTSTNFSPSFPSRPPSPSTPVSPASDLEGLIALPSPSQSSQSFLFHEASMSVSSTSTDPSIPAFHSRRFQRTEPIPWSVWGPQSTRWFRQHFSKDWHHATYGLRTAELVTNPLSVDDPTVVIVHEGTLHVISDGDETEPPEDVDVGLPSQDSTNVFQKLEGPASDVGVTGHEEGQERMGGKGKFLRVKNFNPYVISRMMNEMEMCEGEDKVKTLDDGLTYRVVTKPSVTKGEGVFKEDVVSHLPYVEVTSDGRYDASDVMLDEARLLLIKRGWRGKLKSVDVLSM</sequence>
<feature type="compositionally biased region" description="Low complexity" evidence="1">
    <location>
        <begin position="356"/>
        <end position="379"/>
    </location>
</feature>
<feature type="region of interest" description="Disordered" evidence="1">
    <location>
        <begin position="350"/>
        <end position="400"/>
    </location>
</feature>
<comment type="caution">
    <text evidence="2">The sequence shown here is derived from an EMBL/GenBank/DDBJ whole genome shotgun (WGS) entry which is preliminary data.</text>
</comment>